<keyword evidence="3" id="KW-1185">Reference proteome</keyword>
<comment type="caution">
    <text evidence="2">The sequence shown here is derived from an EMBL/GenBank/DDBJ whole genome shotgun (WGS) entry which is preliminary data.</text>
</comment>
<sequence>MSKCIIDKNQLHKLFGSWPNKMGNKQLYDESAIHNNHLFISYIILITLACIIQITFQKIKINRYIRWIPEPWYE</sequence>
<gene>
    <name evidence="2" type="ORF">DERP_007593</name>
</gene>
<keyword evidence="1" id="KW-0472">Membrane</keyword>
<organism evidence="2 3">
    <name type="scientific">Dermatophagoides pteronyssinus</name>
    <name type="common">European house dust mite</name>
    <dbReference type="NCBI Taxonomy" id="6956"/>
    <lineage>
        <taxon>Eukaryota</taxon>
        <taxon>Metazoa</taxon>
        <taxon>Ecdysozoa</taxon>
        <taxon>Arthropoda</taxon>
        <taxon>Chelicerata</taxon>
        <taxon>Arachnida</taxon>
        <taxon>Acari</taxon>
        <taxon>Acariformes</taxon>
        <taxon>Sarcoptiformes</taxon>
        <taxon>Astigmata</taxon>
        <taxon>Psoroptidia</taxon>
        <taxon>Analgoidea</taxon>
        <taxon>Pyroglyphidae</taxon>
        <taxon>Dermatophagoidinae</taxon>
        <taxon>Dermatophagoides</taxon>
    </lineage>
</organism>
<accession>A0ABQ8JKM7</accession>
<keyword evidence="1" id="KW-1133">Transmembrane helix</keyword>
<protein>
    <submittedName>
        <fullName evidence="2">Uncharacterized protein</fullName>
    </submittedName>
</protein>
<evidence type="ECO:0000256" key="1">
    <source>
        <dbReference type="SAM" id="Phobius"/>
    </source>
</evidence>
<reference evidence="2 3" key="2">
    <citation type="journal article" date="2022" name="Mol. Biol. Evol.">
        <title>Comparative Genomics Reveals Insights into the Divergent Evolution of Astigmatic Mites and Household Pest Adaptations.</title>
        <authorList>
            <person name="Xiong Q."/>
            <person name="Wan A.T."/>
            <person name="Liu X."/>
            <person name="Fung C.S."/>
            <person name="Xiao X."/>
            <person name="Malainual N."/>
            <person name="Hou J."/>
            <person name="Wang L."/>
            <person name="Wang M."/>
            <person name="Yang K.Y."/>
            <person name="Cui Y."/>
            <person name="Leung E.L."/>
            <person name="Nong W."/>
            <person name="Shin S.K."/>
            <person name="Au S.W."/>
            <person name="Jeong K.Y."/>
            <person name="Chew F.T."/>
            <person name="Hui J.H."/>
            <person name="Leung T.F."/>
            <person name="Tungtrongchitr A."/>
            <person name="Zhong N."/>
            <person name="Liu Z."/>
            <person name="Tsui S.K."/>
        </authorList>
    </citation>
    <scope>NUCLEOTIDE SEQUENCE [LARGE SCALE GENOMIC DNA]</scope>
    <source>
        <strain evidence="2">Derp</strain>
    </source>
</reference>
<dbReference type="EMBL" id="NJHN03000034">
    <property type="protein sequence ID" value="KAH9423002.1"/>
    <property type="molecule type" value="Genomic_DNA"/>
</dbReference>
<dbReference type="Proteomes" id="UP000887458">
    <property type="component" value="Unassembled WGS sequence"/>
</dbReference>
<reference evidence="2 3" key="1">
    <citation type="journal article" date="2018" name="J. Allergy Clin. Immunol.">
        <title>High-quality assembly of Dermatophagoides pteronyssinus genome and transcriptome reveals a wide range of novel allergens.</title>
        <authorList>
            <person name="Liu X.Y."/>
            <person name="Yang K.Y."/>
            <person name="Wang M.Q."/>
            <person name="Kwok J.S."/>
            <person name="Zeng X."/>
            <person name="Yang Z."/>
            <person name="Xiao X.J."/>
            <person name="Lau C.P."/>
            <person name="Li Y."/>
            <person name="Huang Z.M."/>
            <person name="Ba J.G."/>
            <person name="Yim A.K."/>
            <person name="Ouyang C.Y."/>
            <person name="Ngai S.M."/>
            <person name="Chan T.F."/>
            <person name="Leung E.L."/>
            <person name="Liu L."/>
            <person name="Liu Z.G."/>
            <person name="Tsui S.K."/>
        </authorList>
    </citation>
    <scope>NUCLEOTIDE SEQUENCE [LARGE SCALE GENOMIC DNA]</scope>
    <source>
        <strain evidence="2">Derp</strain>
    </source>
</reference>
<proteinExistence type="predicted"/>
<evidence type="ECO:0000313" key="2">
    <source>
        <dbReference type="EMBL" id="KAH9423002.1"/>
    </source>
</evidence>
<keyword evidence="1" id="KW-0812">Transmembrane</keyword>
<name>A0ABQ8JKM7_DERPT</name>
<evidence type="ECO:0000313" key="3">
    <source>
        <dbReference type="Proteomes" id="UP000887458"/>
    </source>
</evidence>
<feature type="transmembrane region" description="Helical" evidence="1">
    <location>
        <begin position="38"/>
        <end position="56"/>
    </location>
</feature>